<dbReference type="GO" id="GO:0009507">
    <property type="term" value="C:chloroplast"/>
    <property type="evidence" value="ECO:0007669"/>
    <property type="project" value="UniProtKB-ARBA"/>
</dbReference>
<dbReference type="InterPro" id="IPR034741">
    <property type="entry name" value="Terpene_cyclase-like_1_C"/>
</dbReference>
<keyword evidence="3" id="KW-0456">Lyase</keyword>
<keyword evidence="1" id="KW-0479">Metal-binding</keyword>
<evidence type="ECO:0000259" key="5">
    <source>
        <dbReference type="Pfam" id="PF03936"/>
    </source>
</evidence>
<reference evidence="6" key="1">
    <citation type="submission" date="2019-12" db="EMBL/GenBank/DDBJ databases">
        <authorList>
            <person name="Li M."/>
            <person name="Yang J."/>
        </authorList>
    </citation>
    <scope>NUCLEOTIDE SEQUENCE</scope>
</reference>
<dbReference type="PANTHER" id="PTHR31225:SF93">
    <property type="entry name" value="ALPHA-HUMULENE_(-)-(E)-BETA-CARYOPHYLLENE SYNTHASE"/>
    <property type="match status" value="1"/>
</dbReference>
<evidence type="ECO:0000256" key="1">
    <source>
        <dbReference type="ARBA" id="ARBA00022723"/>
    </source>
</evidence>
<feature type="domain" description="Terpene synthase N-terminal" evidence="4">
    <location>
        <begin position="28"/>
        <end position="199"/>
    </location>
</feature>
<dbReference type="FunFam" id="1.50.10.130:FF:000001">
    <property type="entry name" value="Isoprene synthase, chloroplastic"/>
    <property type="match status" value="1"/>
</dbReference>
<gene>
    <name evidence="6" type="primary">TPS6</name>
</gene>
<name>A0A7L7T1R9_9LILI</name>
<evidence type="ECO:0000256" key="2">
    <source>
        <dbReference type="ARBA" id="ARBA00022842"/>
    </source>
</evidence>
<protein>
    <submittedName>
        <fullName evidence="6">Humulene synthase</fullName>
    </submittedName>
</protein>
<dbReference type="GO" id="GO:0016102">
    <property type="term" value="P:diterpenoid biosynthetic process"/>
    <property type="evidence" value="ECO:0007669"/>
    <property type="project" value="InterPro"/>
</dbReference>
<dbReference type="InterPro" id="IPR036965">
    <property type="entry name" value="Terpene_synth_N_sf"/>
</dbReference>
<dbReference type="CDD" id="cd00684">
    <property type="entry name" value="Terpene_cyclase_plant_C1"/>
    <property type="match status" value="1"/>
</dbReference>
<proteinExistence type="predicted"/>
<dbReference type="PANTHER" id="PTHR31225">
    <property type="entry name" value="OS04G0344100 PROTEIN-RELATED"/>
    <property type="match status" value="1"/>
</dbReference>
<organism evidence="6">
    <name type="scientific">Wurfbainia villosa</name>
    <dbReference type="NCBI Taxonomy" id="199627"/>
    <lineage>
        <taxon>Eukaryota</taxon>
        <taxon>Viridiplantae</taxon>
        <taxon>Streptophyta</taxon>
        <taxon>Embryophyta</taxon>
        <taxon>Tracheophyta</taxon>
        <taxon>Spermatophyta</taxon>
        <taxon>Magnoliopsida</taxon>
        <taxon>Liliopsida</taxon>
        <taxon>Zingiberales</taxon>
        <taxon>Zingiberaceae</taxon>
        <taxon>Wurfbainia</taxon>
    </lineage>
</organism>
<dbReference type="InterPro" id="IPR008930">
    <property type="entry name" value="Terpenoid_cyclase/PrenylTrfase"/>
</dbReference>
<dbReference type="InterPro" id="IPR005630">
    <property type="entry name" value="Terpene_synthase_metal-bd"/>
</dbReference>
<dbReference type="Gene3D" id="1.10.600.10">
    <property type="entry name" value="Farnesyl Diphosphate Synthase"/>
    <property type="match status" value="1"/>
</dbReference>
<dbReference type="SUPFAM" id="SSF48239">
    <property type="entry name" value="Terpenoid cyclases/Protein prenyltransferases"/>
    <property type="match status" value="1"/>
</dbReference>
<dbReference type="InterPro" id="IPR001906">
    <property type="entry name" value="Terpene_synth_N"/>
</dbReference>
<dbReference type="AlphaFoldDB" id="A0A7L7T1R9"/>
<keyword evidence="2" id="KW-0460">Magnesium</keyword>
<dbReference type="GO" id="GO:0000287">
    <property type="term" value="F:magnesium ion binding"/>
    <property type="evidence" value="ECO:0007669"/>
    <property type="project" value="InterPro"/>
</dbReference>
<dbReference type="Pfam" id="PF01397">
    <property type="entry name" value="Terpene_synth"/>
    <property type="match status" value="1"/>
</dbReference>
<dbReference type="FunFam" id="1.10.600.10:FF:000007">
    <property type="entry name" value="Isoprene synthase, chloroplastic"/>
    <property type="match status" value="1"/>
</dbReference>
<feature type="domain" description="Terpene synthase metal-binding" evidence="5">
    <location>
        <begin position="259"/>
        <end position="498"/>
    </location>
</feature>
<dbReference type="GO" id="GO:0010333">
    <property type="term" value="F:terpene synthase activity"/>
    <property type="evidence" value="ECO:0007669"/>
    <property type="project" value="InterPro"/>
</dbReference>
<dbReference type="InterPro" id="IPR008949">
    <property type="entry name" value="Isoprenoid_synthase_dom_sf"/>
</dbReference>
<evidence type="ECO:0000259" key="4">
    <source>
        <dbReference type="Pfam" id="PF01397"/>
    </source>
</evidence>
<evidence type="ECO:0000313" key="6">
    <source>
        <dbReference type="EMBL" id="QOC69156.1"/>
    </source>
</evidence>
<dbReference type="Gene3D" id="1.50.10.130">
    <property type="entry name" value="Terpene synthase, N-terminal domain"/>
    <property type="match status" value="1"/>
</dbReference>
<dbReference type="SUPFAM" id="SSF48576">
    <property type="entry name" value="Terpenoid synthases"/>
    <property type="match status" value="1"/>
</dbReference>
<dbReference type="InterPro" id="IPR044814">
    <property type="entry name" value="Terpene_cyclase_plant_C1"/>
</dbReference>
<dbReference type="Pfam" id="PF03936">
    <property type="entry name" value="Terpene_synth_C"/>
    <property type="match status" value="1"/>
</dbReference>
<evidence type="ECO:0000256" key="3">
    <source>
        <dbReference type="ARBA" id="ARBA00023239"/>
    </source>
</evidence>
<dbReference type="EMBL" id="MN829547">
    <property type="protein sequence ID" value="QOC69156.1"/>
    <property type="molecule type" value="Genomic_DNA"/>
</dbReference>
<dbReference type="SFLD" id="SFLDG01019">
    <property type="entry name" value="Terpene_Cyclase_Like_1_C_Termi"/>
    <property type="match status" value="1"/>
</dbReference>
<sequence>MERPSIIALVDGKEETIIRKSTEYHPSVWGDYFIHYDSSLDLQKVDYSTQRVEELKERVRNLFEETSDDVSQTMNLVDSIQLLGLDYHFEKEIAAALRSIYEADAANFGLYEVSLRFRLLRQHGYYLSADVFNGFKDDEGRFSSTTLNIGDAKGLLNLYNAAYLGTHGETILDEAIAFTKRQLESLLGELEQPLASEVSLFLETPLCRRIRRLSVRKYIPIYQENPTRNDNLLELAKLDFNSLQSLHREEVKKISTWWKDLALTESLKFARDRVVECYYWIVAVYFEPQYSRARVITTKAISLMSIMDDIYDNYSTLEESRLLTEAIERWEPQAVDHVPEYLKDFYLKLLKTYKDFEDELEPENKYRIPYLLEEIKRLSRSYFQEAKWGVDGYVPLLEEHLPVSLISCGYVAVACAYYVGWGEDATKEAFEWVASFPEILKSCSIICRLMDDITSHEREKERDHHVASTVDSYMKEYGVSSKVALEKLQAMVERAWKDLNKECLHRPTQVARSLIEIIVNLSRAMEDIYKDNDTYTNSNTRMKENVSLVLVQPFPI</sequence>
<dbReference type="InterPro" id="IPR050148">
    <property type="entry name" value="Terpene_synthase-like"/>
</dbReference>
<accession>A0A7L7T1R9</accession>
<dbReference type="SFLD" id="SFLDS00005">
    <property type="entry name" value="Isoprenoid_Synthase_Type_I"/>
    <property type="match status" value="1"/>
</dbReference>